<comment type="caution">
    <text evidence="1">The sequence shown here is derived from an EMBL/GenBank/DDBJ whole genome shotgun (WGS) entry which is preliminary data.</text>
</comment>
<evidence type="ECO:0000313" key="1">
    <source>
        <dbReference type="EMBL" id="CAG8684030.1"/>
    </source>
</evidence>
<organism evidence="1 2">
    <name type="scientific">Dentiscutata heterogama</name>
    <dbReference type="NCBI Taxonomy" id="1316150"/>
    <lineage>
        <taxon>Eukaryota</taxon>
        <taxon>Fungi</taxon>
        <taxon>Fungi incertae sedis</taxon>
        <taxon>Mucoromycota</taxon>
        <taxon>Glomeromycotina</taxon>
        <taxon>Glomeromycetes</taxon>
        <taxon>Diversisporales</taxon>
        <taxon>Gigasporaceae</taxon>
        <taxon>Dentiscutata</taxon>
    </lineage>
</organism>
<feature type="non-terminal residue" evidence="1">
    <location>
        <position position="1"/>
    </location>
</feature>
<dbReference type="EMBL" id="CAJVPU010022068">
    <property type="protein sequence ID" value="CAG8684030.1"/>
    <property type="molecule type" value="Genomic_DNA"/>
</dbReference>
<protein>
    <submittedName>
        <fullName evidence="1">12346_t:CDS:1</fullName>
    </submittedName>
</protein>
<gene>
    <name evidence="1" type="ORF">DHETER_LOCUS10810</name>
</gene>
<dbReference type="Proteomes" id="UP000789702">
    <property type="component" value="Unassembled WGS sequence"/>
</dbReference>
<evidence type="ECO:0000313" key="2">
    <source>
        <dbReference type="Proteomes" id="UP000789702"/>
    </source>
</evidence>
<keyword evidence="2" id="KW-1185">Reference proteome</keyword>
<reference evidence="1" key="1">
    <citation type="submission" date="2021-06" db="EMBL/GenBank/DDBJ databases">
        <authorList>
            <person name="Kallberg Y."/>
            <person name="Tangrot J."/>
            <person name="Rosling A."/>
        </authorList>
    </citation>
    <scope>NUCLEOTIDE SEQUENCE</scope>
    <source>
        <strain evidence="1">IL203A</strain>
    </source>
</reference>
<sequence>RPVVDEFLGVLFRTGQPRGTIGVVVGPSVSNFERGAFEAAKEVEESVTLQISQLTLNFDTFVHSLIIMMMDIQMFYKNMSGLP</sequence>
<name>A0ACA9P3T4_9GLOM</name>
<proteinExistence type="predicted"/>
<accession>A0ACA9P3T4</accession>